<protein>
    <submittedName>
        <fullName evidence="2">Uncharacterized protein</fullName>
    </submittedName>
</protein>
<feature type="region of interest" description="Disordered" evidence="1">
    <location>
        <begin position="155"/>
        <end position="177"/>
    </location>
</feature>
<keyword evidence="3" id="KW-1185">Reference proteome</keyword>
<evidence type="ECO:0000256" key="1">
    <source>
        <dbReference type="SAM" id="MobiDB-lite"/>
    </source>
</evidence>
<sequence length="260" mass="25989">MPLATLSHTAAATASQAVAARKHPAAASQAVRAAVQLPRRARSAACAAAAAPLAAPCAAADRAALPSRRAFLNGALKVSVASASLLSSIEDIAEAAPMHRSLSAAALAADAVHSPRAAAAGSLERSAAREFDHASMLPLPLKPFGGGLSGGSAPASLAAAPSPVHQPQSAATAQDDVPSRRRRAVVVNLALSACPLSGMASDGLFSQLVDAAADHGMDRLAAALPCVALPLAGLLWSQQLMGCMQPVQRPQAQEPALVLA</sequence>
<reference evidence="2" key="1">
    <citation type="submission" date="2020-11" db="EMBL/GenBank/DDBJ databases">
        <title>Chlorella ohadii genome sequencing and assembly.</title>
        <authorList>
            <person name="Murik O."/>
            <person name="Treves H."/>
            <person name="Kedem I."/>
            <person name="Shotland Y."/>
            <person name="Kaplan A."/>
        </authorList>
    </citation>
    <scope>NUCLEOTIDE SEQUENCE</scope>
    <source>
        <strain evidence="2">1</strain>
    </source>
</reference>
<proteinExistence type="predicted"/>
<gene>
    <name evidence="2" type="ORF">COHA_007725</name>
</gene>
<dbReference type="EMBL" id="JADXDR010000125">
    <property type="protein sequence ID" value="KAI7838462.1"/>
    <property type="molecule type" value="Genomic_DNA"/>
</dbReference>
<evidence type="ECO:0000313" key="3">
    <source>
        <dbReference type="Proteomes" id="UP001205105"/>
    </source>
</evidence>
<dbReference type="Proteomes" id="UP001205105">
    <property type="component" value="Unassembled WGS sequence"/>
</dbReference>
<dbReference type="AlphaFoldDB" id="A0AAD5H3X0"/>
<evidence type="ECO:0000313" key="2">
    <source>
        <dbReference type="EMBL" id="KAI7838462.1"/>
    </source>
</evidence>
<name>A0AAD5H3X0_9CHLO</name>
<comment type="caution">
    <text evidence="2">The sequence shown here is derived from an EMBL/GenBank/DDBJ whole genome shotgun (WGS) entry which is preliminary data.</text>
</comment>
<organism evidence="2 3">
    <name type="scientific">Chlorella ohadii</name>
    <dbReference type="NCBI Taxonomy" id="2649997"/>
    <lineage>
        <taxon>Eukaryota</taxon>
        <taxon>Viridiplantae</taxon>
        <taxon>Chlorophyta</taxon>
        <taxon>core chlorophytes</taxon>
        <taxon>Trebouxiophyceae</taxon>
        <taxon>Chlorellales</taxon>
        <taxon>Chlorellaceae</taxon>
        <taxon>Chlorella clade</taxon>
        <taxon>Chlorella</taxon>
    </lineage>
</organism>
<accession>A0AAD5H3X0</accession>